<dbReference type="SUPFAM" id="SSF53955">
    <property type="entry name" value="Lysozyme-like"/>
    <property type="match status" value="1"/>
</dbReference>
<organism evidence="3 4">
    <name type="scientific">Spinactinospora alkalitolerans</name>
    <dbReference type="NCBI Taxonomy" id="687207"/>
    <lineage>
        <taxon>Bacteria</taxon>
        <taxon>Bacillati</taxon>
        <taxon>Actinomycetota</taxon>
        <taxon>Actinomycetes</taxon>
        <taxon>Streptosporangiales</taxon>
        <taxon>Nocardiopsidaceae</taxon>
        <taxon>Spinactinospora</taxon>
    </lineage>
</organism>
<dbReference type="PANTHER" id="PTHR30163:SF8">
    <property type="entry name" value="LYTIC MUREIN TRANSGLYCOSYLASE"/>
    <property type="match status" value="1"/>
</dbReference>
<protein>
    <recommendedName>
        <fullName evidence="2">Transglycosylase SLT domain-containing protein</fullName>
    </recommendedName>
</protein>
<feature type="region of interest" description="Disordered" evidence="1">
    <location>
        <begin position="58"/>
        <end position="111"/>
    </location>
</feature>
<name>A0A852U0M6_9ACTN</name>
<dbReference type="Proteomes" id="UP000589036">
    <property type="component" value="Unassembled WGS sequence"/>
</dbReference>
<comment type="caution">
    <text evidence="3">The sequence shown here is derived from an EMBL/GenBank/DDBJ whole genome shotgun (WGS) entry which is preliminary data.</text>
</comment>
<reference evidence="3 4" key="1">
    <citation type="submission" date="2020-07" db="EMBL/GenBank/DDBJ databases">
        <title>Sequencing the genomes of 1000 actinobacteria strains.</title>
        <authorList>
            <person name="Klenk H.-P."/>
        </authorList>
    </citation>
    <scope>NUCLEOTIDE SEQUENCE [LARGE SCALE GENOMIC DNA]</scope>
    <source>
        <strain evidence="3 4">CXB654</strain>
    </source>
</reference>
<keyword evidence="4" id="KW-1185">Reference proteome</keyword>
<feature type="domain" description="Transglycosylase SLT" evidence="2">
    <location>
        <begin position="210"/>
        <end position="257"/>
    </location>
</feature>
<feature type="region of interest" description="Disordered" evidence="1">
    <location>
        <begin position="1"/>
        <end position="26"/>
    </location>
</feature>
<dbReference type="InterPro" id="IPR031304">
    <property type="entry name" value="SLT_2"/>
</dbReference>
<proteinExistence type="predicted"/>
<dbReference type="InterPro" id="IPR043426">
    <property type="entry name" value="MltB-like"/>
</dbReference>
<dbReference type="PANTHER" id="PTHR30163">
    <property type="entry name" value="MEMBRANE-BOUND LYTIC MUREIN TRANSGLYCOSYLASE B"/>
    <property type="match status" value="1"/>
</dbReference>
<evidence type="ECO:0000256" key="1">
    <source>
        <dbReference type="SAM" id="MobiDB-lite"/>
    </source>
</evidence>
<dbReference type="RefSeq" id="WP_312863313.1">
    <property type="nucleotide sequence ID" value="NZ_BAAAYY010000034.1"/>
</dbReference>
<dbReference type="InterPro" id="IPR023346">
    <property type="entry name" value="Lysozyme-like_dom_sf"/>
</dbReference>
<dbReference type="Pfam" id="PF13406">
    <property type="entry name" value="SLT_2"/>
    <property type="match status" value="1"/>
</dbReference>
<dbReference type="AlphaFoldDB" id="A0A852U0M6"/>
<evidence type="ECO:0000313" key="3">
    <source>
        <dbReference type="EMBL" id="NYE49789.1"/>
    </source>
</evidence>
<evidence type="ECO:0000259" key="2">
    <source>
        <dbReference type="Pfam" id="PF13406"/>
    </source>
</evidence>
<dbReference type="GO" id="GO:0009253">
    <property type="term" value="P:peptidoglycan catabolic process"/>
    <property type="evidence" value="ECO:0007669"/>
    <property type="project" value="TreeGrafter"/>
</dbReference>
<gene>
    <name evidence="3" type="ORF">HDA32_004909</name>
</gene>
<dbReference type="EMBL" id="JACCCC010000001">
    <property type="protein sequence ID" value="NYE49789.1"/>
    <property type="molecule type" value="Genomic_DNA"/>
</dbReference>
<dbReference type="CDD" id="cd13399">
    <property type="entry name" value="Slt35-like"/>
    <property type="match status" value="1"/>
</dbReference>
<dbReference type="Gene3D" id="1.10.530.10">
    <property type="match status" value="1"/>
</dbReference>
<dbReference type="GO" id="GO:0008933">
    <property type="term" value="F:peptidoglycan lytic transglycosylase activity"/>
    <property type="evidence" value="ECO:0007669"/>
    <property type="project" value="TreeGrafter"/>
</dbReference>
<feature type="compositionally biased region" description="Basic and acidic residues" evidence="1">
    <location>
        <begin position="88"/>
        <end position="100"/>
    </location>
</feature>
<sequence>MTVSPPADDMERGPGSAPDDKIPSAPWRPVVMAGAAVLATVGVTGGILGAVAGVADPAAPQALPPGPREKGGLIDTVPGSTEEASEAAGDRAGGRGDTRPSPDGTAYLTEPDPEWLDRVSAATGIPRRGLQGYAEAQLHLMAEQPDCRISWPTLAAVGSVESHHGTYAGGELGSDGRTSVEVIGIPLDGSNNTVAIRDTDGGELDGDTEWDRAVGPMQFIPTTWDIWAADANGDGTADPHNIDDASLSAARYLCAEGRDLTTSDGWWSAILSYNESEDYAEEVLGIAKDYAYEAG</sequence>
<accession>A0A852U0M6</accession>
<evidence type="ECO:0000313" key="4">
    <source>
        <dbReference type="Proteomes" id="UP000589036"/>
    </source>
</evidence>